<dbReference type="InterPro" id="IPR036259">
    <property type="entry name" value="MFS_trans_sf"/>
</dbReference>
<dbReference type="PROSITE" id="PS50850">
    <property type="entry name" value="MFS"/>
    <property type="match status" value="1"/>
</dbReference>
<dbReference type="Proteomes" id="UP000243719">
    <property type="component" value="Unassembled WGS sequence"/>
</dbReference>
<feature type="transmembrane region" description="Helical" evidence="10">
    <location>
        <begin position="43"/>
        <end position="64"/>
    </location>
</feature>
<evidence type="ECO:0000256" key="3">
    <source>
        <dbReference type="ARBA" id="ARBA00022448"/>
    </source>
</evidence>
<feature type="transmembrane region" description="Helical" evidence="10">
    <location>
        <begin position="112"/>
        <end position="131"/>
    </location>
</feature>
<organism evidence="12 13">
    <name type="scientific">Chitinasiproducens palmae</name>
    <dbReference type="NCBI Taxonomy" id="1770053"/>
    <lineage>
        <taxon>Bacteria</taxon>
        <taxon>Pseudomonadati</taxon>
        <taxon>Pseudomonadota</taxon>
        <taxon>Betaproteobacteria</taxon>
        <taxon>Burkholderiales</taxon>
        <taxon>Burkholderiaceae</taxon>
        <taxon>Chitinasiproducens</taxon>
    </lineage>
</organism>
<protein>
    <submittedName>
        <fullName evidence="12">MFS transporter, SP family, galactose:H+ symporter</fullName>
    </submittedName>
</protein>
<keyword evidence="13" id="KW-1185">Reference proteome</keyword>
<dbReference type="STRING" id="1770053.SAMN05216551_11783"/>
<comment type="similarity">
    <text evidence="2 9">Belongs to the major facilitator superfamily. Sugar transporter (TC 2.A.1.1) family.</text>
</comment>
<dbReference type="InterPro" id="IPR005829">
    <property type="entry name" value="Sugar_transporter_CS"/>
</dbReference>
<keyword evidence="7 10" id="KW-1133">Transmembrane helix</keyword>
<feature type="transmembrane region" description="Helical" evidence="10">
    <location>
        <begin position="346"/>
        <end position="371"/>
    </location>
</feature>
<evidence type="ECO:0000256" key="6">
    <source>
        <dbReference type="ARBA" id="ARBA00022692"/>
    </source>
</evidence>
<keyword evidence="5" id="KW-0762">Sugar transport</keyword>
<evidence type="ECO:0000313" key="12">
    <source>
        <dbReference type="EMBL" id="SDV51485.1"/>
    </source>
</evidence>
<evidence type="ECO:0000256" key="5">
    <source>
        <dbReference type="ARBA" id="ARBA00022597"/>
    </source>
</evidence>
<feature type="transmembrane region" description="Helical" evidence="10">
    <location>
        <begin position="443"/>
        <end position="464"/>
    </location>
</feature>
<feature type="transmembrane region" description="Helical" evidence="10">
    <location>
        <begin position="84"/>
        <end position="100"/>
    </location>
</feature>
<sequence length="490" mass="52180">MRRACIANPCRRAVSDTAAGHLDDAVRMSTTTMSTPHAHRRRALVPCYLAALAGLLFGLDIGVISGALPFLSKEFQVSDRMQEWIVSSMMLGAAGGALAAGELSSRYGRKSALLVASVLFLIGSALCAAAWSAHVLIVARLILGLAVGVASFTAPLYLSEISPPALRGSMISLYQLMITVGILAAFLSNTAFSFSGSWRWMLGIVAFPAAVLLCGVVALPSSPRWLMSRGRRTEARHILLRLRGDPADADAELRDIDGVLHVQQRGWALLRHQPAFRRSLALGMLLQVIQQLTGINVVMYYAPRILDLAGFASAQHQIGATVMVGLVNVLATFVAIALVDRSGRKAVLYAGFAIMATGMGALAILFHLGVASRFEQVLAVGMLLLLVAGFAMSAGPLVWVLCSEIQPARGRDFGIAVSTFTNWISNALTGATFLSLINAFGPAATFGGYAVLNAAFIAVVFYLVPETRGVTLEQIEQKLLAGFPLRDIGR</sequence>
<accession>A0A1H2PVV6</accession>
<name>A0A1H2PVV6_9BURK</name>
<dbReference type="AlphaFoldDB" id="A0A1H2PVV6"/>
<dbReference type="FunFam" id="1.20.1250.20:FF:000218">
    <property type="entry name" value="facilitated trehalose transporter Tret1"/>
    <property type="match status" value="1"/>
</dbReference>
<evidence type="ECO:0000256" key="4">
    <source>
        <dbReference type="ARBA" id="ARBA00022475"/>
    </source>
</evidence>
<feature type="domain" description="Major facilitator superfamily (MFS) profile" evidence="11">
    <location>
        <begin position="46"/>
        <end position="468"/>
    </location>
</feature>
<gene>
    <name evidence="12" type="ORF">SAMN05216551_11783</name>
</gene>
<feature type="transmembrane region" description="Helical" evidence="10">
    <location>
        <begin position="171"/>
        <end position="192"/>
    </location>
</feature>
<evidence type="ECO:0000256" key="1">
    <source>
        <dbReference type="ARBA" id="ARBA00004651"/>
    </source>
</evidence>
<dbReference type="InterPro" id="IPR005828">
    <property type="entry name" value="MFS_sugar_transport-like"/>
</dbReference>
<feature type="transmembrane region" description="Helical" evidence="10">
    <location>
        <begin position="314"/>
        <end position="339"/>
    </location>
</feature>
<evidence type="ECO:0000313" key="13">
    <source>
        <dbReference type="Proteomes" id="UP000243719"/>
    </source>
</evidence>
<feature type="transmembrane region" description="Helical" evidence="10">
    <location>
        <begin position="377"/>
        <end position="401"/>
    </location>
</feature>
<evidence type="ECO:0000256" key="10">
    <source>
        <dbReference type="SAM" id="Phobius"/>
    </source>
</evidence>
<feature type="transmembrane region" description="Helical" evidence="10">
    <location>
        <begin position="280"/>
        <end position="302"/>
    </location>
</feature>
<keyword evidence="3 9" id="KW-0813">Transport</keyword>
<feature type="transmembrane region" description="Helical" evidence="10">
    <location>
        <begin position="137"/>
        <end position="159"/>
    </location>
</feature>
<feature type="transmembrane region" description="Helical" evidence="10">
    <location>
        <begin position="413"/>
        <end position="437"/>
    </location>
</feature>
<evidence type="ECO:0000256" key="2">
    <source>
        <dbReference type="ARBA" id="ARBA00010992"/>
    </source>
</evidence>
<dbReference type="PANTHER" id="PTHR48020">
    <property type="entry name" value="PROTON MYO-INOSITOL COTRANSPORTER"/>
    <property type="match status" value="1"/>
</dbReference>
<dbReference type="PANTHER" id="PTHR48020:SF12">
    <property type="entry name" value="PROTON MYO-INOSITOL COTRANSPORTER"/>
    <property type="match status" value="1"/>
</dbReference>
<evidence type="ECO:0000256" key="7">
    <source>
        <dbReference type="ARBA" id="ARBA00022989"/>
    </source>
</evidence>
<comment type="subcellular location">
    <subcellularLocation>
        <location evidence="1">Cell membrane</location>
        <topology evidence="1">Multi-pass membrane protein</topology>
    </subcellularLocation>
</comment>
<keyword evidence="8 10" id="KW-0472">Membrane</keyword>
<dbReference type="GO" id="GO:0005886">
    <property type="term" value="C:plasma membrane"/>
    <property type="evidence" value="ECO:0007669"/>
    <property type="project" value="UniProtKB-SubCell"/>
</dbReference>
<dbReference type="NCBIfam" id="TIGR00879">
    <property type="entry name" value="SP"/>
    <property type="match status" value="1"/>
</dbReference>
<dbReference type="InterPro" id="IPR003663">
    <property type="entry name" value="Sugar/inositol_transpt"/>
</dbReference>
<dbReference type="PRINTS" id="PR00171">
    <property type="entry name" value="SUGRTRNSPORT"/>
</dbReference>
<evidence type="ECO:0000256" key="8">
    <source>
        <dbReference type="ARBA" id="ARBA00023136"/>
    </source>
</evidence>
<keyword evidence="6 10" id="KW-0812">Transmembrane</keyword>
<evidence type="ECO:0000256" key="9">
    <source>
        <dbReference type="RuleBase" id="RU003346"/>
    </source>
</evidence>
<dbReference type="InterPro" id="IPR020846">
    <property type="entry name" value="MFS_dom"/>
</dbReference>
<dbReference type="Pfam" id="PF00083">
    <property type="entry name" value="Sugar_tr"/>
    <property type="match status" value="1"/>
</dbReference>
<evidence type="ECO:0000259" key="11">
    <source>
        <dbReference type="PROSITE" id="PS50850"/>
    </source>
</evidence>
<proteinExistence type="inferred from homology"/>
<dbReference type="PROSITE" id="PS00217">
    <property type="entry name" value="SUGAR_TRANSPORT_2"/>
    <property type="match status" value="1"/>
</dbReference>
<dbReference type="SUPFAM" id="SSF103473">
    <property type="entry name" value="MFS general substrate transporter"/>
    <property type="match status" value="1"/>
</dbReference>
<dbReference type="GO" id="GO:0022857">
    <property type="term" value="F:transmembrane transporter activity"/>
    <property type="evidence" value="ECO:0007669"/>
    <property type="project" value="InterPro"/>
</dbReference>
<dbReference type="InterPro" id="IPR050814">
    <property type="entry name" value="Myo-inositol_Transporter"/>
</dbReference>
<keyword evidence="4" id="KW-1003">Cell membrane</keyword>
<dbReference type="EMBL" id="FNLO01000017">
    <property type="protein sequence ID" value="SDV51485.1"/>
    <property type="molecule type" value="Genomic_DNA"/>
</dbReference>
<dbReference type="Gene3D" id="1.20.1250.20">
    <property type="entry name" value="MFS general substrate transporter like domains"/>
    <property type="match status" value="1"/>
</dbReference>
<feature type="transmembrane region" description="Helical" evidence="10">
    <location>
        <begin position="198"/>
        <end position="219"/>
    </location>
</feature>
<reference evidence="13" key="1">
    <citation type="submission" date="2016-09" db="EMBL/GenBank/DDBJ databases">
        <authorList>
            <person name="Varghese N."/>
            <person name="Submissions S."/>
        </authorList>
    </citation>
    <scope>NUCLEOTIDE SEQUENCE [LARGE SCALE GENOMIC DNA]</scope>
    <source>
        <strain evidence="13">JS23</strain>
    </source>
</reference>